<sequence length="142" mass="16684">MESRNKALVAICNRINDYEAFRRSYKLSSICNAPVVDRNDRYQTSPLLEGEYFRFGSVRPGKSKRIIFRMRPATPQTYRYAEFNDQNIAECFPELMDDLEKILGTDFETYLDNYESFHKEQQQKEEAEIQSAVYGTSWGMFG</sequence>
<protein>
    <submittedName>
        <fullName evidence="1">Uncharacterized protein</fullName>
    </submittedName>
</protein>
<reference evidence="1 2" key="1">
    <citation type="submission" date="2014-09" db="EMBL/GenBank/DDBJ databases">
        <title>Vibrio maritimus JCM 19235. (C45) whole genome shotgun sequence.</title>
        <authorList>
            <person name="Sawabe T."/>
            <person name="Meirelles P."/>
            <person name="Nakanishi M."/>
            <person name="Sayaka M."/>
            <person name="Hattori M."/>
            <person name="Ohkuma M."/>
        </authorList>
    </citation>
    <scope>NUCLEOTIDE SEQUENCE [LARGE SCALE GENOMIC DNA]</scope>
    <source>
        <strain evidence="2">JCM19235</strain>
    </source>
</reference>
<keyword evidence="2" id="KW-1185">Reference proteome</keyword>
<accession>A0A090S8B9</accession>
<dbReference type="Proteomes" id="UP000029228">
    <property type="component" value="Unassembled WGS sequence"/>
</dbReference>
<evidence type="ECO:0000313" key="1">
    <source>
        <dbReference type="EMBL" id="GAL23018.1"/>
    </source>
</evidence>
<evidence type="ECO:0000313" key="2">
    <source>
        <dbReference type="Proteomes" id="UP000029228"/>
    </source>
</evidence>
<organism evidence="1 2">
    <name type="scientific">Vibrio maritimus</name>
    <dbReference type="NCBI Taxonomy" id="990268"/>
    <lineage>
        <taxon>Bacteria</taxon>
        <taxon>Pseudomonadati</taxon>
        <taxon>Pseudomonadota</taxon>
        <taxon>Gammaproteobacteria</taxon>
        <taxon>Vibrionales</taxon>
        <taxon>Vibrionaceae</taxon>
        <taxon>Vibrio</taxon>
    </lineage>
</organism>
<gene>
    <name evidence="1" type="ORF">JCM19235_1319</name>
</gene>
<dbReference type="AlphaFoldDB" id="A0A090S8B9"/>
<name>A0A090S8B9_9VIBR</name>
<reference evidence="1 2" key="2">
    <citation type="submission" date="2014-09" db="EMBL/GenBank/DDBJ databases">
        <authorList>
            <consortium name="NBRP consortium"/>
            <person name="Sawabe T."/>
            <person name="Meirelles P."/>
            <person name="Nakanishi M."/>
            <person name="Sayaka M."/>
            <person name="Hattori M."/>
            <person name="Ohkuma M."/>
        </authorList>
    </citation>
    <scope>NUCLEOTIDE SEQUENCE [LARGE SCALE GENOMIC DNA]</scope>
    <source>
        <strain evidence="2">JCM19235</strain>
    </source>
</reference>
<dbReference type="STRING" id="990268.JCM19235_1319"/>
<comment type="caution">
    <text evidence="1">The sequence shown here is derived from an EMBL/GenBank/DDBJ whole genome shotgun (WGS) entry which is preliminary data.</text>
</comment>
<proteinExistence type="predicted"/>
<dbReference type="EMBL" id="BBMR01000017">
    <property type="protein sequence ID" value="GAL23018.1"/>
    <property type="molecule type" value="Genomic_DNA"/>
</dbReference>